<feature type="transmembrane region" description="Helical" evidence="4">
    <location>
        <begin position="613"/>
        <end position="635"/>
    </location>
</feature>
<keyword evidence="1 3" id="KW-0853">WD repeat</keyword>
<dbReference type="SUPFAM" id="SSF52540">
    <property type="entry name" value="P-loop containing nucleoside triphosphate hydrolases"/>
    <property type="match status" value="1"/>
</dbReference>
<proteinExistence type="predicted"/>
<sequence>MTDMSGEGVRVLVIASSARDGSVLAIARSAHDLSAALTQRLGVNPGVVLDPPDVRTMAAVIGEEARQAVSVLWVHFVGYAVIGTGGRLCLAAADTGDPLPDLTEYQALSVGSLSQALAAGGAATVLVTLDCFLPPDSAATAEAAHGPYVITSAGPLTLAPNGAHTAFTGALIDLFLRGDPAAPHLLTPDAVYDAMFRAMREQNLPLPRRQAGGNVVLATNPAVPFDAPPPPEPAPDRCPYPGLRPFGIADAGLFFGRQEMTERLLARLGDTPLTLVGPAGSGKTSLLHAGLLPALPEPHVCLTPGANPLRALGAVAGQPIVVVDQLEELFTRCTDPHERAEFVQKITTVPDCRVVLALRADFYAQAAAFPELRTALRDNQVLVEPMTQDELRAAIEGPAELEPRLTEAILAEAAELPALAHALRATWQRREGDRLTVAGYRAAGGVENAIATSAEQAYGELDAAGQAAVRRILPRLVQVGDQGPDTARPVELAALLDDAAEPVIDRFTEAGLLTVDGDTVRVAHEVLPRHWPRLAEWVDADRDWRHARRRLAADAEAWERADRDPSLLYKGNRLKATAHRAAESADAELEPGSAALMDASWRRDRRDHGRRRLVVAALAVLALLAPIALVGAAAFHAEAARAEDSDLARHLAAQAETLRSKHPGLAKQLSLLSYRINPGVGRDAVLASQRSPGTIDDGETVKDIVPDADGQVLALPTGDGITLRGHGASGRIGGLRSGPTAISGDGTLLAAFDSTDPQKGSGVLRLWTITDLAHPRPRVALPVPATVTSLAVTPDGNTLFAGLNSGDILALDIVNRDAPKVLPPLKVHTAAVDSIAVSPKRGLMASTSVDGVLQLWDVSDPARPAQLRKGTVVPFDSDAGGHPLHRAAFDRTGMFLAIPGKPDADTPATGFPSVWKMDDPRAPVRIPYASEVSDIAPHVDSCLDKMTSVAFSPRSGHVVAVCDKKWHMLRYRTSPDFGSTDAETSSDRMDIPAGAAVFSPKGDQVLQATDTGVTVSDVAEPDQPGAKGLVPEIPGTGGQLAYRAAGKKQLIAMQGVGVTTIWDVTDPSAPTRTAAIPAPDLFTANGIALSSDGRLLAAPELYPDGQHYGVALRRTSSPGGSAVGTIDVLDNGIGALAFSPTKPILAVSDINGLAAGNVAPNSVRLYNVADPGHPKQIAQLPVEAWSFAFSPDGATFTVSVLENDPGKTGAATWMDLRGYDVSDPAHPRQLWQQRLPSGVHADFAYSPDGSVLAVFDSTGTLRLWHVDQHRPVGTPTQVGIGEQPGYGPLAFSPDGKQLALIASFANGTDTLERPEMWDVSNPDSPTRQFYLPAESFGFYALAISPDGRTLAISRASAGVDLWDTDPAHLVTEICASVGDPISRQQWDQYLPGRDYQPPCG</sequence>
<protein>
    <submittedName>
        <fullName evidence="6">WD40 repeat protein</fullName>
    </submittedName>
</protein>
<dbReference type="SMART" id="SM00320">
    <property type="entry name" value="WD40"/>
    <property type="match status" value="5"/>
</dbReference>
<evidence type="ECO:0000256" key="4">
    <source>
        <dbReference type="SAM" id="Phobius"/>
    </source>
</evidence>
<evidence type="ECO:0000256" key="2">
    <source>
        <dbReference type="ARBA" id="ARBA00022737"/>
    </source>
</evidence>
<dbReference type="PANTHER" id="PTHR19879">
    <property type="entry name" value="TRANSCRIPTION INITIATION FACTOR TFIID"/>
    <property type="match status" value="1"/>
</dbReference>
<dbReference type="InterPro" id="IPR027417">
    <property type="entry name" value="P-loop_NTPase"/>
</dbReference>
<dbReference type="PROSITE" id="PS00678">
    <property type="entry name" value="WD_REPEATS_1"/>
    <property type="match status" value="1"/>
</dbReference>
<comment type="caution">
    <text evidence="6">The sequence shown here is derived from an EMBL/GenBank/DDBJ whole genome shotgun (WGS) entry which is preliminary data.</text>
</comment>
<evidence type="ECO:0000259" key="5">
    <source>
        <dbReference type="Pfam" id="PF20703"/>
    </source>
</evidence>
<dbReference type="PROSITE" id="PS50294">
    <property type="entry name" value="WD_REPEATS_REGION"/>
    <property type="match status" value="1"/>
</dbReference>
<dbReference type="Pfam" id="PF00400">
    <property type="entry name" value="WD40"/>
    <property type="match status" value="1"/>
</dbReference>
<evidence type="ECO:0000313" key="6">
    <source>
        <dbReference type="EMBL" id="REH39160.1"/>
    </source>
</evidence>
<dbReference type="InterPro" id="IPR036322">
    <property type="entry name" value="WD40_repeat_dom_sf"/>
</dbReference>
<dbReference type="InterPro" id="IPR019775">
    <property type="entry name" value="WD40_repeat_CS"/>
</dbReference>
<keyword evidence="2" id="KW-0677">Repeat</keyword>
<dbReference type="RefSeq" id="WP_116178522.1">
    <property type="nucleotide sequence ID" value="NZ_CP144375.1"/>
</dbReference>
<dbReference type="PANTHER" id="PTHR19879:SF9">
    <property type="entry name" value="TRANSCRIPTION INITIATION FACTOR TFIID SUBUNIT 5"/>
    <property type="match status" value="1"/>
</dbReference>
<dbReference type="SUPFAM" id="SSF101908">
    <property type="entry name" value="Putative isomerase YbhE"/>
    <property type="match status" value="1"/>
</dbReference>
<dbReference type="SUPFAM" id="SSF50978">
    <property type="entry name" value="WD40 repeat-like"/>
    <property type="match status" value="1"/>
</dbReference>
<dbReference type="Proteomes" id="UP000256269">
    <property type="component" value="Unassembled WGS sequence"/>
</dbReference>
<evidence type="ECO:0000256" key="3">
    <source>
        <dbReference type="PROSITE-ProRule" id="PRU00221"/>
    </source>
</evidence>
<dbReference type="Pfam" id="PF20703">
    <property type="entry name" value="nSTAND1"/>
    <property type="match status" value="1"/>
</dbReference>
<keyword evidence="7" id="KW-1185">Reference proteome</keyword>
<gene>
    <name evidence="6" type="ORF">BCF44_11314</name>
</gene>
<dbReference type="OrthoDB" id="9762169at2"/>
<keyword evidence="4" id="KW-0812">Transmembrane</keyword>
<organism evidence="6 7">
    <name type="scientific">Kutzneria buriramensis</name>
    <dbReference type="NCBI Taxonomy" id="1045776"/>
    <lineage>
        <taxon>Bacteria</taxon>
        <taxon>Bacillati</taxon>
        <taxon>Actinomycetota</taxon>
        <taxon>Actinomycetes</taxon>
        <taxon>Pseudonocardiales</taxon>
        <taxon>Pseudonocardiaceae</taxon>
        <taxon>Kutzneria</taxon>
    </lineage>
</organism>
<evidence type="ECO:0000313" key="7">
    <source>
        <dbReference type="Proteomes" id="UP000256269"/>
    </source>
</evidence>
<dbReference type="InterPro" id="IPR015943">
    <property type="entry name" value="WD40/YVTN_repeat-like_dom_sf"/>
</dbReference>
<dbReference type="InterPro" id="IPR001680">
    <property type="entry name" value="WD40_rpt"/>
</dbReference>
<evidence type="ECO:0000256" key="1">
    <source>
        <dbReference type="ARBA" id="ARBA00022574"/>
    </source>
</evidence>
<keyword evidence="4" id="KW-1133">Transmembrane helix</keyword>
<dbReference type="InterPro" id="IPR049052">
    <property type="entry name" value="nSTAND1"/>
</dbReference>
<keyword evidence="4" id="KW-0472">Membrane</keyword>
<accession>A0A3E0H6S7</accession>
<name>A0A3E0H6S7_9PSEU</name>
<dbReference type="Gene3D" id="2.130.10.10">
    <property type="entry name" value="YVTN repeat-like/Quinoprotein amine dehydrogenase"/>
    <property type="match status" value="3"/>
</dbReference>
<feature type="domain" description="Novel STAND NTPase 1" evidence="5">
    <location>
        <begin position="239"/>
        <end position="565"/>
    </location>
</feature>
<feature type="repeat" description="WD" evidence="3">
    <location>
        <begin position="825"/>
        <end position="866"/>
    </location>
</feature>
<dbReference type="EMBL" id="QUNO01000013">
    <property type="protein sequence ID" value="REH39160.1"/>
    <property type="molecule type" value="Genomic_DNA"/>
</dbReference>
<reference evidence="6 7" key="1">
    <citation type="submission" date="2018-08" db="EMBL/GenBank/DDBJ databases">
        <title>Genomic Encyclopedia of Archaeal and Bacterial Type Strains, Phase II (KMG-II): from individual species to whole genera.</title>
        <authorList>
            <person name="Goeker M."/>
        </authorList>
    </citation>
    <scope>NUCLEOTIDE SEQUENCE [LARGE SCALE GENOMIC DNA]</scope>
    <source>
        <strain evidence="6 7">DSM 45791</strain>
    </source>
</reference>
<dbReference type="PROSITE" id="PS50082">
    <property type="entry name" value="WD_REPEATS_2"/>
    <property type="match status" value="1"/>
</dbReference>